<accession>A0A2P2QDP2</accession>
<evidence type="ECO:0000313" key="1">
    <source>
        <dbReference type="EMBL" id="MBX65133.1"/>
    </source>
</evidence>
<reference evidence="1" key="1">
    <citation type="submission" date="2018-02" db="EMBL/GenBank/DDBJ databases">
        <title>Rhizophora mucronata_Transcriptome.</title>
        <authorList>
            <person name="Meera S.P."/>
            <person name="Sreeshan A."/>
            <person name="Augustine A."/>
        </authorList>
    </citation>
    <scope>NUCLEOTIDE SEQUENCE</scope>
    <source>
        <tissue evidence="1">Leaf</tissue>
    </source>
</reference>
<sequence length="85" mass="9773">MDFLELFVPPDVRPKFNVFRALSNWVRPGQGNRPGQCPNAPFRIRSNPSSCNIWGPFRPRRPMASDLSISVSFKISLLSYRHLKT</sequence>
<proteinExistence type="predicted"/>
<dbReference type="AlphaFoldDB" id="A0A2P2QDP2"/>
<protein>
    <submittedName>
        <fullName evidence="1">Uncharacterized protein</fullName>
    </submittedName>
</protein>
<organism evidence="1">
    <name type="scientific">Rhizophora mucronata</name>
    <name type="common">Asiatic mangrove</name>
    <dbReference type="NCBI Taxonomy" id="61149"/>
    <lineage>
        <taxon>Eukaryota</taxon>
        <taxon>Viridiplantae</taxon>
        <taxon>Streptophyta</taxon>
        <taxon>Embryophyta</taxon>
        <taxon>Tracheophyta</taxon>
        <taxon>Spermatophyta</taxon>
        <taxon>Magnoliopsida</taxon>
        <taxon>eudicotyledons</taxon>
        <taxon>Gunneridae</taxon>
        <taxon>Pentapetalae</taxon>
        <taxon>rosids</taxon>
        <taxon>fabids</taxon>
        <taxon>Malpighiales</taxon>
        <taxon>Rhizophoraceae</taxon>
        <taxon>Rhizophora</taxon>
    </lineage>
</organism>
<dbReference type="EMBL" id="GGEC01084649">
    <property type="protein sequence ID" value="MBX65133.1"/>
    <property type="molecule type" value="Transcribed_RNA"/>
</dbReference>
<name>A0A2P2QDP2_RHIMU</name>